<evidence type="ECO:0000313" key="2">
    <source>
        <dbReference type="EMBL" id="RIA80903.1"/>
    </source>
</evidence>
<accession>A0A397S3B5</accession>
<dbReference type="OrthoDB" id="276498at2759"/>
<reference evidence="2 3" key="1">
    <citation type="submission" date="2018-06" db="EMBL/GenBank/DDBJ databases">
        <title>Comparative genomics reveals the genomic features of Rhizophagus irregularis, R. cerebriforme, R. diaphanum and Gigaspora rosea, and their symbiotic lifestyle signature.</title>
        <authorList>
            <person name="Morin E."/>
            <person name="San Clemente H."/>
            <person name="Chen E.C.H."/>
            <person name="De La Providencia I."/>
            <person name="Hainaut M."/>
            <person name="Kuo A."/>
            <person name="Kohler A."/>
            <person name="Murat C."/>
            <person name="Tang N."/>
            <person name="Roy S."/>
            <person name="Loubradou J."/>
            <person name="Henrissat B."/>
            <person name="Grigoriev I.V."/>
            <person name="Corradi N."/>
            <person name="Roux C."/>
            <person name="Martin F.M."/>
        </authorList>
    </citation>
    <scope>NUCLEOTIDE SEQUENCE [LARGE SCALE GENOMIC DNA]</scope>
    <source>
        <strain evidence="2 3">DAOM 227022</strain>
    </source>
</reference>
<comment type="caution">
    <text evidence="2">The sequence shown here is derived from an EMBL/GenBank/DDBJ whole genome shotgun (WGS) entry which is preliminary data.</text>
</comment>
<organism evidence="2 3">
    <name type="scientific">Glomus cerebriforme</name>
    <dbReference type="NCBI Taxonomy" id="658196"/>
    <lineage>
        <taxon>Eukaryota</taxon>
        <taxon>Fungi</taxon>
        <taxon>Fungi incertae sedis</taxon>
        <taxon>Mucoromycota</taxon>
        <taxon>Glomeromycotina</taxon>
        <taxon>Glomeromycetes</taxon>
        <taxon>Glomerales</taxon>
        <taxon>Glomeraceae</taxon>
        <taxon>Glomus</taxon>
    </lineage>
</organism>
<feature type="compositionally biased region" description="Basic and acidic residues" evidence="1">
    <location>
        <begin position="1"/>
        <end position="10"/>
    </location>
</feature>
<feature type="region of interest" description="Disordered" evidence="1">
    <location>
        <begin position="1"/>
        <end position="32"/>
    </location>
</feature>
<dbReference type="AlphaFoldDB" id="A0A397S3B5"/>
<proteinExistence type="predicted"/>
<dbReference type="EMBL" id="QKYT01000877">
    <property type="protein sequence ID" value="RIA80903.1"/>
    <property type="molecule type" value="Genomic_DNA"/>
</dbReference>
<feature type="region of interest" description="Disordered" evidence="1">
    <location>
        <begin position="49"/>
        <end position="80"/>
    </location>
</feature>
<name>A0A397S3B5_9GLOM</name>
<evidence type="ECO:0000256" key="1">
    <source>
        <dbReference type="SAM" id="MobiDB-lite"/>
    </source>
</evidence>
<protein>
    <submittedName>
        <fullName evidence="2">Uncharacterized protein</fullName>
    </submittedName>
</protein>
<evidence type="ECO:0000313" key="3">
    <source>
        <dbReference type="Proteomes" id="UP000265703"/>
    </source>
</evidence>
<gene>
    <name evidence="2" type="ORF">C1645_881908</name>
</gene>
<keyword evidence="3" id="KW-1185">Reference proteome</keyword>
<dbReference type="Proteomes" id="UP000265703">
    <property type="component" value="Unassembled WGS sequence"/>
</dbReference>
<sequence length="80" mass="9257">MGYGPVDDKNKKRRTKTNEPASEINRGRGKRGKRKIIDFDVEFVEPYKVSEKPKKRPRSAGVNVKSYVELSDEDDEDNEE</sequence>
<feature type="compositionally biased region" description="Acidic residues" evidence="1">
    <location>
        <begin position="70"/>
        <end position="80"/>
    </location>
</feature>